<reference evidence="1 2" key="1">
    <citation type="submission" date="2020-08" db="EMBL/GenBank/DDBJ databases">
        <title>Genomic Encyclopedia of Type Strains, Phase IV (KMG-IV): sequencing the most valuable type-strain genomes for metagenomic binning, comparative biology and taxonomic classification.</title>
        <authorList>
            <person name="Goeker M."/>
        </authorList>
    </citation>
    <scope>NUCLEOTIDE SEQUENCE [LARGE SCALE GENOMIC DNA]</scope>
    <source>
        <strain evidence="1 2">DSM 12251</strain>
    </source>
</reference>
<dbReference type="EMBL" id="JACHIF010000005">
    <property type="protein sequence ID" value="MBB5038686.1"/>
    <property type="molecule type" value="Genomic_DNA"/>
</dbReference>
<accession>A0A7W7YM05</accession>
<evidence type="ECO:0000313" key="1">
    <source>
        <dbReference type="EMBL" id="MBB5038686.1"/>
    </source>
</evidence>
<sequence length="275" mass="30086">MVSLSPSSRRLIGSLCLVLGVGLLGIAALGQWTSWGHDHREPARAGEKFDPTLAAELTDYTRLRARAVEKMAAAGTDAEKMRALCDLVAARFTHEEAHHTLASNWILAAAGLLHPTLGHMWSPRLIVAYGSTVLCDQASYVMMDMALAQGYPARHIGLQGHVVLEVWYGGDWHLYDPDLEVIPMKANGEVASLDELAADETLLAASYGHHPRMADLIRTRQNHLYMSTPSGARFEWKANVLAVVEQVAEVMKFLLPLALAGAGLWLLRPVRPVRG</sequence>
<dbReference type="AlphaFoldDB" id="A0A7W7YM05"/>
<dbReference type="SUPFAM" id="SSF54001">
    <property type="entry name" value="Cysteine proteinases"/>
    <property type="match status" value="1"/>
</dbReference>
<dbReference type="InterPro" id="IPR038765">
    <property type="entry name" value="Papain-like_cys_pep_sf"/>
</dbReference>
<dbReference type="RefSeq" id="WP_184209709.1">
    <property type="nucleotide sequence ID" value="NZ_JACHIF010000005.1"/>
</dbReference>
<organism evidence="1 2">
    <name type="scientific">Prosthecobacter dejongeii</name>
    <dbReference type="NCBI Taxonomy" id="48465"/>
    <lineage>
        <taxon>Bacteria</taxon>
        <taxon>Pseudomonadati</taxon>
        <taxon>Verrucomicrobiota</taxon>
        <taxon>Verrucomicrobiia</taxon>
        <taxon>Verrucomicrobiales</taxon>
        <taxon>Verrucomicrobiaceae</taxon>
        <taxon>Prosthecobacter</taxon>
    </lineage>
</organism>
<name>A0A7W7YM05_9BACT</name>
<dbReference type="Proteomes" id="UP000534294">
    <property type="component" value="Unassembled WGS sequence"/>
</dbReference>
<protein>
    <recommendedName>
        <fullName evidence="3">Transglutaminase-like superfamily protein</fullName>
    </recommendedName>
</protein>
<comment type="caution">
    <text evidence="1">The sequence shown here is derived from an EMBL/GenBank/DDBJ whole genome shotgun (WGS) entry which is preliminary data.</text>
</comment>
<gene>
    <name evidence="1" type="ORF">HNQ64_002949</name>
</gene>
<keyword evidence="2" id="KW-1185">Reference proteome</keyword>
<evidence type="ECO:0000313" key="2">
    <source>
        <dbReference type="Proteomes" id="UP000534294"/>
    </source>
</evidence>
<proteinExistence type="predicted"/>
<evidence type="ECO:0008006" key="3">
    <source>
        <dbReference type="Google" id="ProtNLM"/>
    </source>
</evidence>